<feature type="compositionally biased region" description="Low complexity" evidence="1">
    <location>
        <begin position="24"/>
        <end position="36"/>
    </location>
</feature>
<protein>
    <submittedName>
        <fullName evidence="2">Uncharacterized protein</fullName>
    </submittedName>
</protein>
<comment type="caution">
    <text evidence="2">The sequence shown here is derived from an EMBL/GenBank/DDBJ whole genome shotgun (WGS) entry which is preliminary data.</text>
</comment>
<feature type="compositionally biased region" description="Basic and acidic residues" evidence="1">
    <location>
        <begin position="158"/>
        <end position="171"/>
    </location>
</feature>
<name>A0A420SEG0_GIBIN</name>
<organism evidence="2 3">
    <name type="scientific">Gibberella intermedia</name>
    <name type="common">Bulb rot disease fungus</name>
    <name type="synonym">Fusarium proliferatum</name>
    <dbReference type="NCBI Taxonomy" id="948311"/>
    <lineage>
        <taxon>Eukaryota</taxon>
        <taxon>Fungi</taxon>
        <taxon>Dikarya</taxon>
        <taxon>Ascomycota</taxon>
        <taxon>Pezizomycotina</taxon>
        <taxon>Sordariomycetes</taxon>
        <taxon>Hypocreomycetidae</taxon>
        <taxon>Hypocreales</taxon>
        <taxon>Nectriaceae</taxon>
        <taxon>Fusarium</taxon>
        <taxon>Fusarium fujikuroi species complex</taxon>
    </lineage>
</organism>
<dbReference type="EMBL" id="MRDB01000073">
    <property type="protein sequence ID" value="RKL27660.1"/>
    <property type="molecule type" value="Genomic_DNA"/>
</dbReference>
<proteinExistence type="predicted"/>
<evidence type="ECO:0000313" key="3">
    <source>
        <dbReference type="Proteomes" id="UP000283569"/>
    </source>
</evidence>
<evidence type="ECO:0000313" key="2">
    <source>
        <dbReference type="EMBL" id="RKL27660.1"/>
    </source>
</evidence>
<feature type="region of interest" description="Disordered" evidence="1">
    <location>
        <begin position="72"/>
        <end position="171"/>
    </location>
</feature>
<feature type="region of interest" description="Disordered" evidence="1">
    <location>
        <begin position="1"/>
        <end position="36"/>
    </location>
</feature>
<dbReference type="Proteomes" id="UP000283569">
    <property type="component" value="Unassembled WGS sequence"/>
</dbReference>
<feature type="compositionally biased region" description="Basic and acidic residues" evidence="1">
    <location>
        <begin position="127"/>
        <end position="146"/>
    </location>
</feature>
<gene>
    <name evidence="2" type="ORF">BFJ72_g13015</name>
</gene>
<evidence type="ECO:0000256" key="1">
    <source>
        <dbReference type="SAM" id="MobiDB-lite"/>
    </source>
</evidence>
<reference evidence="2 3" key="1">
    <citation type="journal article" date="2018" name="Sci. Rep.">
        <title>Characterisation of pathogen-specific regions and novel effector candidates in Fusarium oxysporum f. sp. cepae.</title>
        <authorList>
            <person name="Armitage A.D."/>
            <person name="Taylor A."/>
            <person name="Sobczyk M.K."/>
            <person name="Baxter L."/>
            <person name="Greenfield B.P."/>
            <person name="Bates H.J."/>
            <person name="Wilson F."/>
            <person name="Jackson A.C."/>
            <person name="Ott S."/>
            <person name="Harrison R.J."/>
            <person name="Clarkson J.P."/>
        </authorList>
    </citation>
    <scope>NUCLEOTIDE SEQUENCE [LARGE SCALE GENOMIC DNA]</scope>
    <source>
        <strain evidence="2 3">Fp_A8</strain>
    </source>
</reference>
<dbReference type="AlphaFoldDB" id="A0A420SEG0"/>
<accession>A0A420SEG0</accession>
<sequence>MTSPKVTISDRGQENDDTLIAPVLSSPLSTPQTTSPELVSFQSLADQTSTPLSIMDDSCFLDIDKFIASGLESSSVSAGDKPTASFSLSPVITAGSPARPSDPSTKNQRNADPLGCTGTDTGGGLAEHTRAAHEDNVSGSVEKDSKLQQTSNRQSYRRSQEYDQKKTIRGH</sequence>